<evidence type="ECO:0000256" key="1">
    <source>
        <dbReference type="SAM" id="MobiDB-lite"/>
    </source>
</evidence>
<sequence length="558" mass="56171">MATPHADRLYKMESWRTSAMEDSHRHLTAVSQALVEIAAGDREVAGDLGLEGATARAACACLDRHTKHILQASDRIKQIVKASTEALNAGIDARNESIEIQTKLKRVNKSFANMGYSQQASGGSSAPGIPGTGVTTAEVEAQRQAAHAEIDALAKKSLNKLNGRILAAIDTLPPDGHTGQTTAHAGSGDQHSGSERTGDGPAATPNTGSARSATAWGATVDTSLGSPGHHALAGGHGLVAGGSGSAGGHETPAGSGVSLQGTHYSPPSQPTAPRPSAGPSADMAGHSPAVFNPLASATAIGGGAAVAGYRAYQAARTARPVQTPASRPSAVRAAGAAPTPSARSAGIARGTTTATRTPTTSAFGGRGTVRGGATGIARPTPANNATRSSGILRGTTTSARTPTTSSKVSGRASGILRGTTTAVRKPTTTAASAGQPGARTRGTGSSSRARILTGGRTPTTDGTSQTTGASRGTDSRGGTAARSASTGARSSQSGVRQGGVRSGSTSRTLSNLTGRPDKDKKSRRRNDDTPQSVAPYEDDKTVTFLPAGHRRITNPQPR</sequence>
<accession>A0A179B182</accession>
<feature type="compositionally biased region" description="Low complexity" evidence="1">
    <location>
        <begin position="419"/>
        <end position="468"/>
    </location>
</feature>
<evidence type="ECO:0000313" key="2">
    <source>
        <dbReference type="EMBL" id="OAP85270.1"/>
    </source>
</evidence>
<keyword evidence="3" id="KW-1185">Reference proteome</keyword>
<feature type="compositionally biased region" description="Low complexity" evidence="1">
    <location>
        <begin position="476"/>
        <end position="495"/>
    </location>
</feature>
<feature type="compositionally biased region" description="Low complexity" evidence="1">
    <location>
        <begin position="395"/>
        <end position="406"/>
    </location>
</feature>
<feature type="compositionally biased region" description="Polar residues" evidence="1">
    <location>
        <begin position="257"/>
        <end position="266"/>
    </location>
</feature>
<dbReference type="AlphaFoldDB" id="A0A179B182"/>
<feature type="compositionally biased region" description="Low complexity" evidence="1">
    <location>
        <begin position="224"/>
        <end position="233"/>
    </location>
</feature>
<feature type="compositionally biased region" description="Gly residues" evidence="1">
    <location>
        <begin position="234"/>
        <end position="247"/>
    </location>
</feature>
<reference evidence="2 3" key="1">
    <citation type="submission" date="2016-04" db="EMBL/GenBank/DDBJ databases">
        <title>Peptidophaga gingivicola gen. nov., sp. nov., isolated from human subgingival plaque.</title>
        <authorList>
            <person name="Beall C.J."/>
            <person name="Mokrzan E.M."/>
            <person name="Griffen A.L."/>
            <person name="Leys E.J."/>
        </authorList>
    </citation>
    <scope>NUCLEOTIDE SEQUENCE [LARGE SCALE GENOMIC DNA]</scope>
    <source>
        <strain evidence="2 3">BA112</strain>
    </source>
</reference>
<evidence type="ECO:0000313" key="3">
    <source>
        <dbReference type="Proteomes" id="UP000078368"/>
    </source>
</evidence>
<proteinExistence type="predicted"/>
<dbReference type="RefSeq" id="WP_064231889.1">
    <property type="nucleotide sequence ID" value="NZ_LVZK01000003.1"/>
</dbReference>
<name>A0A179B182_9ACTO</name>
<feature type="compositionally biased region" description="Low complexity" evidence="1">
    <location>
        <begin position="342"/>
        <end position="362"/>
    </location>
</feature>
<protein>
    <submittedName>
        <fullName evidence="2">Uncharacterized protein</fullName>
    </submittedName>
</protein>
<feature type="region of interest" description="Disordered" evidence="1">
    <location>
        <begin position="320"/>
        <end position="558"/>
    </location>
</feature>
<feature type="compositionally biased region" description="Basic and acidic residues" evidence="1">
    <location>
        <begin position="515"/>
        <end position="528"/>
    </location>
</feature>
<gene>
    <name evidence="2" type="ORF">A4H34_09190</name>
</gene>
<feature type="region of interest" description="Disordered" evidence="1">
    <location>
        <begin position="172"/>
        <end position="285"/>
    </location>
</feature>
<comment type="caution">
    <text evidence="2">The sequence shown here is derived from an EMBL/GenBank/DDBJ whole genome shotgun (WGS) entry which is preliminary data.</text>
</comment>
<organism evidence="2 3">
    <name type="scientific">Peptidiphaga gingivicola</name>
    <dbReference type="NCBI Taxonomy" id="2741497"/>
    <lineage>
        <taxon>Bacteria</taxon>
        <taxon>Bacillati</taxon>
        <taxon>Actinomycetota</taxon>
        <taxon>Actinomycetes</taxon>
        <taxon>Actinomycetales</taxon>
        <taxon>Actinomycetaceae</taxon>
        <taxon>Peptidiphaga</taxon>
    </lineage>
</organism>
<dbReference type="Proteomes" id="UP000078368">
    <property type="component" value="Unassembled WGS sequence"/>
</dbReference>
<dbReference type="EMBL" id="LVZK01000003">
    <property type="protein sequence ID" value="OAP85270.1"/>
    <property type="molecule type" value="Genomic_DNA"/>
</dbReference>
<feature type="compositionally biased region" description="Gly residues" evidence="1">
    <location>
        <begin position="364"/>
        <end position="374"/>
    </location>
</feature>